<evidence type="ECO:0000313" key="7">
    <source>
        <dbReference type="Proteomes" id="UP000231987"/>
    </source>
</evidence>
<accession>A0A2J0YZ09</accession>
<dbReference type="PANTHER" id="PTHR30136">
    <property type="entry name" value="HELIX-TURN-HELIX TRANSCRIPTIONAL REGULATOR, ICLR FAMILY"/>
    <property type="match status" value="1"/>
</dbReference>
<dbReference type="Pfam" id="PF09339">
    <property type="entry name" value="HTH_IclR"/>
    <property type="match status" value="1"/>
</dbReference>
<dbReference type="PROSITE" id="PS51077">
    <property type="entry name" value="HTH_ICLR"/>
    <property type="match status" value="1"/>
</dbReference>
<dbReference type="SMART" id="SM00346">
    <property type="entry name" value="HTH_ICLR"/>
    <property type="match status" value="1"/>
</dbReference>
<dbReference type="InterPro" id="IPR036390">
    <property type="entry name" value="WH_DNA-bd_sf"/>
</dbReference>
<organism evidence="6 7">
    <name type="scientific">Rhizobium meliloti</name>
    <name type="common">Ensifer meliloti</name>
    <name type="synonym">Sinorhizobium meliloti</name>
    <dbReference type="NCBI Taxonomy" id="382"/>
    <lineage>
        <taxon>Bacteria</taxon>
        <taxon>Pseudomonadati</taxon>
        <taxon>Pseudomonadota</taxon>
        <taxon>Alphaproteobacteria</taxon>
        <taxon>Hyphomicrobiales</taxon>
        <taxon>Rhizobiaceae</taxon>
        <taxon>Sinorhizobium/Ensifer group</taxon>
        <taxon>Sinorhizobium</taxon>
    </lineage>
</organism>
<evidence type="ECO:0000259" key="4">
    <source>
        <dbReference type="PROSITE" id="PS51077"/>
    </source>
</evidence>
<dbReference type="Gene3D" id="3.30.450.40">
    <property type="match status" value="1"/>
</dbReference>
<keyword evidence="3" id="KW-0804">Transcription</keyword>
<dbReference type="GO" id="GO:0045892">
    <property type="term" value="P:negative regulation of DNA-templated transcription"/>
    <property type="evidence" value="ECO:0007669"/>
    <property type="project" value="TreeGrafter"/>
</dbReference>
<sequence length="255" mass="28253">MNDGEKQERSSTVQSVDVCIDVLLDVAKNPDCRLADVARNIGETKPRILRMLRTMERRGLVRKSRSGTYRLGNTAIVLGTAASTQVDLVRIANPILEELGQKVNETTQLRIIDNGESLCIAKFEPTRDLRVHAMIGRRRPLHAGSYKVLLAYLPPQIQAQMIPEKLERFTARTITTRARLEAELKRVREAGHCVSRGEVSDQLVSVSVPVLAFDGSVIAAVNIAAPAFRTQDSDISRYIALLKNAARKISEGLGW</sequence>
<dbReference type="PROSITE" id="PS51078">
    <property type="entry name" value="ICLR_ED"/>
    <property type="match status" value="1"/>
</dbReference>
<dbReference type="PANTHER" id="PTHR30136:SF24">
    <property type="entry name" value="HTH-TYPE TRANSCRIPTIONAL REPRESSOR ALLR"/>
    <property type="match status" value="1"/>
</dbReference>
<keyword evidence="2" id="KW-0238">DNA-binding</keyword>
<evidence type="ECO:0000256" key="2">
    <source>
        <dbReference type="ARBA" id="ARBA00023125"/>
    </source>
</evidence>
<dbReference type="InterPro" id="IPR014757">
    <property type="entry name" value="Tscrpt_reg_IclR_C"/>
</dbReference>
<dbReference type="EMBL" id="NJGD01000010">
    <property type="protein sequence ID" value="PJR13414.1"/>
    <property type="molecule type" value="Genomic_DNA"/>
</dbReference>
<dbReference type="InterPro" id="IPR005471">
    <property type="entry name" value="Tscrpt_reg_IclR_N"/>
</dbReference>
<dbReference type="RefSeq" id="WP_100673391.1">
    <property type="nucleotide sequence ID" value="NZ_NJGD01000010.1"/>
</dbReference>
<dbReference type="SUPFAM" id="SSF46785">
    <property type="entry name" value="Winged helix' DNA-binding domain"/>
    <property type="match status" value="1"/>
</dbReference>
<protein>
    <submittedName>
        <fullName evidence="6">IclR family transcriptional regulator</fullName>
    </submittedName>
</protein>
<evidence type="ECO:0000256" key="1">
    <source>
        <dbReference type="ARBA" id="ARBA00023015"/>
    </source>
</evidence>
<name>A0A2J0YZ09_RHIML</name>
<evidence type="ECO:0000256" key="3">
    <source>
        <dbReference type="ARBA" id="ARBA00023163"/>
    </source>
</evidence>
<reference evidence="6 7" key="1">
    <citation type="submission" date="2017-06" db="EMBL/GenBank/DDBJ databases">
        <title>Ensifer strains isolated from leguminous trees and herbs display diverse denitrification phenotypes with some acting as strong N2O sinks.</title>
        <authorList>
            <person name="Woliy K."/>
            <person name="Mania D."/>
            <person name="Bakken L.R."/>
            <person name="Frostegard A."/>
        </authorList>
    </citation>
    <scope>NUCLEOTIDE SEQUENCE [LARGE SCALE GENOMIC DNA]</scope>
    <source>
        <strain evidence="6 7">AC50a</strain>
    </source>
</reference>
<dbReference type="InterPro" id="IPR029016">
    <property type="entry name" value="GAF-like_dom_sf"/>
</dbReference>
<dbReference type="Gene3D" id="1.10.10.10">
    <property type="entry name" value="Winged helix-like DNA-binding domain superfamily/Winged helix DNA-binding domain"/>
    <property type="match status" value="1"/>
</dbReference>
<dbReference type="AlphaFoldDB" id="A0A2J0YZ09"/>
<comment type="caution">
    <text evidence="6">The sequence shown here is derived from an EMBL/GenBank/DDBJ whole genome shotgun (WGS) entry which is preliminary data.</text>
</comment>
<dbReference type="SUPFAM" id="SSF55781">
    <property type="entry name" value="GAF domain-like"/>
    <property type="match status" value="1"/>
</dbReference>
<dbReference type="Proteomes" id="UP000231987">
    <property type="component" value="Unassembled WGS sequence"/>
</dbReference>
<gene>
    <name evidence="6" type="ORF">CEJ86_21980</name>
</gene>
<evidence type="ECO:0000259" key="5">
    <source>
        <dbReference type="PROSITE" id="PS51078"/>
    </source>
</evidence>
<proteinExistence type="predicted"/>
<dbReference type="GO" id="GO:0003677">
    <property type="term" value="F:DNA binding"/>
    <property type="evidence" value="ECO:0007669"/>
    <property type="project" value="UniProtKB-KW"/>
</dbReference>
<keyword evidence="1" id="KW-0805">Transcription regulation</keyword>
<dbReference type="GO" id="GO:0003700">
    <property type="term" value="F:DNA-binding transcription factor activity"/>
    <property type="evidence" value="ECO:0007669"/>
    <property type="project" value="TreeGrafter"/>
</dbReference>
<feature type="domain" description="IclR-ED" evidence="5">
    <location>
        <begin position="74"/>
        <end position="255"/>
    </location>
</feature>
<dbReference type="InterPro" id="IPR050707">
    <property type="entry name" value="HTH_MetabolicPath_Reg"/>
</dbReference>
<dbReference type="InterPro" id="IPR036388">
    <property type="entry name" value="WH-like_DNA-bd_sf"/>
</dbReference>
<feature type="domain" description="HTH iclR-type" evidence="4">
    <location>
        <begin position="13"/>
        <end position="73"/>
    </location>
</feature>
<dbReference type="Pfam" id="PF01614">
    <property type="entry name" value="IclR_C"/>
    <property type="match status" value="1"/>
</dbReference>
<evidence type="ECO:0000313" key="6">
    <source>
        <dbReference type="EMBL" id="PJR13414.1"/>
    </source>
</evidence>